<organism evidence="4 5">
    <name type="scientific">Aerophobetes bacterium</name>
    <dbReference type="NCBI Taxonomy" id="2030807"/>
    <lineage>
        <taxon>Bacteria</taxon>
        <taxon>Candidatus Aerophobota</taxon>
    </lineage>
</organism>
<dbReference type="InterPro" id="IPR007863">
    <property type="entry name" value="Peptidase_M16_C"/>
</dbReference>
<dbReference type="AlphaFoldDB" id="A0A523QI63"/>
<comment type="caution">
    <text evidence="4">The sequence shown here is derived from an EMBL/GenBank/DDBJ whole genome shotgun (WGS) entry which is preliminary data.</text>
</comment>
<accession>A0A523QI63</accession>
<dbReference type="InterPro" id="IPR011249">
    <property type="entry name" value="Metalloenz_LuxS/M16"/>
</dbReference>
<evidence type="ECO:0000256" key="1">
    <source>
        <dbReference type="ARBA" id="ARBA00007261"/>
    </source>
</evidence>
<dbReference type="InterPro" id="IPR050361">
    <property type="entry name" value="MPP/UQCRC_Complex"/>
</dbReference>
<feature type="domain" description="Peptidase M16 N-terminal" evidence="2">
    <location>
        <begin position="27"/>
        <end position="165"/>
    </location>
</feature>
<dbReference type="GO" id="GO:0046872">
    <property type="term" value="F:metal ion binding"/>
    <property type="evidence" value="ECO:0007669"/>
    <property type="project" value="InterPro"/>
</dbReference>
<dbReference type="Gene3D" id="3.30.830.10">
    <property type="entry name" value="Metalloenzyme, LuxS/M16 peptidase-like"/>
    <property type="match status" value="2"/>
</dbReference>
<evidence type="ECO:0000313" key="4">
    <source>
        <dbReference type="EMBL" id="TES85249.1"/>
    </source>
</evidence>
<evidence type="ECO:0000259" key="2">
    <source>
        <dbReference type="Pfam" id="PF00675"/>
    </source>
</evidence>
<dbReference type="Pfam" id="PF05193">
    <property type="entry name" value="Peptidase_M16_C"/>
    <property type="match status" value="1"/>
</dbReference>
<gene>
    <name evidence="4" type="ORF">E3J95_04855</name>
</gene>
<dbReference type="SUPFAM" id="SSF63411">
    <property type="entry name" value="LuxS/MPP-like metallohydrolase"/>
    <property type="match status" value="2"/>
</dbReference>
<dbReference type="EMBL" id="SOKU01000240">
    <property type="protein sequence ID" value="TES85249.1"/>
    <property type="molecule type" value="Genomic_DNA"/>
</dbReference>
<dbReference type="PANTHER" id="PTHR11851">
    <property type="entry name" value="METALLOPROTEASE"/>
    <property type="match status" value="1"/>
</dbReference>
<proteinExistence type="inferred from homology"/>
<feature type="domain" description="Peptidase M16 C-terminal" evidence="3">
    <location>
        <begin position="175"/>
        <end position="350"/>
    </location>
</feature>
<sequence length="430" mass="48191">MERRRQKSIYRKVMGERGLRIVVHPMRETKTVSVLVFVGVGSRYETKDLVGITHFLEHMLGKGTKKRPDALSIVSEIDAVGGEFNALTGMEYTLFYVKLPADEVLLGVDVLSDIICNSRLAEEHIELEKGVVLQEINNILDTPSQYVVDVYQSLLYGDHPLGWDIAASREVLPRLNREELANLWQDCYTPDNMVVAIAGKMDPGKVISWVRDYFGSATGKKSATPVPVNENQTKPAFRALSRKTDQTQICLGVRTFINLPHPDRYVLEVLNTILGGCMSSRLFIKIREEMGLVYSVGSGVQTLLDTGNLCVEAGTDGRKVGEVIGAIIREFHRLRESLLKPSELRRAKNYLKGKIVMGLENSEGLASFLGKQELLQGRIKPVEEVMEGLDKVSRKDVRRVSENIFQEKNLNLALLGSFDGKLSFERLLKI</sequence>
<evidence type="ECO:0000259" key="3">
    <source>
        <dbReference type="Pfam" id="PF05193"/>
    </source>
</evidence>
<dbReference type="Proteomes" id="UP000320781">
    <property type="component" value="Unassembled WGS sequence"/>
</dbReference>
<name>A0A523QI63_UNCAE</name>
<dbReference type="Pfam" id="PF00675">
    <property type="entry name" value="Peptidase_M16"/>
    <property type="match status" value="1"/>
</dbReference>
<protein>
    <submittedName>
        <fullName evidence="4">Insulinase family protein</fullName>
    </submittedName>
</protein>
<dbReference type="InterPro" id="IPR011765">
    <property type="entry name" value="Pept_M16_N"/>
</dbReference>
<dbReference type="PANTHER" id="PTHR11851:SF49">
    <property type="entry name" value="MITOCHONDRIAL-PROCESSING PEPTIDASE SUBUNIT ALPHA"/>
    <property type="match status" value="1"/>
</dbReference>
<evidence type="ECO:0000313" key="5">
    <source>
        <dbReference type="Proteomes" id="UP000320781"/>
    </source>
</evidence>
<reference evidence="4 5" key="1">
    <citation type="submission" date="2019-03" db="EMBL/GenBank/DDBJ databases">
        <title>Metabolic potential of uncultured bacteria and archaea associated with petroleum seepage in deep-sea sediments.</title>
        <authorList>
            <person name="Dong X."/>
            <person name="Hubert C."/>
        </authorList>
    </citation>
    <scope>NUCLEOTIDE SEQUENCE [LARGE SCALE GENOMIC DNA]</scope>
    <source>
        <strain evidence="4">E44_bin92</strain>
    </source>
</reference>
<comment type="similarity">
    <text evidence="1">Belongs to the peptidase M16 family.</text>
</comment>